<feature type="chain" id="PRO_5032530212" evidence="2">
    <location>
        <begin position="23"/>
        <end position="68"/>
    </location>
</feature>
<comment type="caution">
    <text evidence="3">The sequence shown here is derived from an EMBL/GenBank/DDBJ whole genome shotgun (WGS) entry which is preliminary data.</text>
</comment>
<gene>
    <name evidence="3" type="ORF">MGAL_10B041325</name>
</gene>
<feature type="compositionally biased region" description="Basic and acidic residues" evidence="1">
    <location>
        <begin position="51"/>
        <end position="68"/>
    </location>
</feature>
<dbReference type="EMBL" id="UYJE01000048">
    <property type="protein sequence ID" value="VDH89585.1"/>
    <property type="molecule type" value="Genomic_DNA"/>
</dbReference>
<feature type="signal peptide" evidence="2">
    <location>
        <begin position="1"/>
        <end position="22"/>
    </location>
</feature>
<dbReference type="AlphaFoldDB" id="A0A8B6BFB9"/>
<protein>
    <submittedName>
        <fullName evidence="3">Uncharacterized protein</fullName>
    </submittedName>
</protein>
<proteinExistence type="predicted"/>
<organism evidence="3 4">
    <name type="scientific">Mytilus galloprovincialis</name>
    <name type="common">Mediterranean mussel</name>
    <dbReference type="NCBI Taxonomy" id="29158"/>
    <lineage>
        <taxon>Eukaryota</taxon>
        <taxon>Metazoa</taxon>
        <taxon>Spiralia</taxon>
        <taxon>Lophotrochozoa</taxon>
        <taxon>Mollusca</taxon>
        <taxon>Bivalvia</taxon>
        <taxon>Autobranchia</taxon>
        <taxon>Pteriomorphia</taxon>
        <taxon>Mytilida</taxon>
        <taxon>Mytiloidea</taxon>
        <taxon>Mytilidae</taxon>
        <taxon>Mytilinae</taxon>
        <taxon>Mytilus</taxon>
    </lineage>
</organism>
<sequence>MRLTLVLLVAVLILTAVSVLNAEPLNQLKNVRKKRDTRGKPGQSPPFVARQDTRTKREIKPKPDGILR</sequence>
<accession>A0A8B6BFB9</accession>
<keyword evidence="4" id="KW-1185">Reference proteome</keyword>
<name>A0A8B6BFB9_MYTGA</name>
<evidence type="ECO:0000256" key="1">
    <source>
        <dbReference type="SAM" id="MobiDB-lite"/>
    </source>
</evidence>
<reference evidence="3" key="1">
    <citation type="submission" date="2018-11" db="EMBL/GenBank/DDBJ databases">
        <authorList>
            <person name="Alioto T."/>
            <person name="Alioto T."/>
        </authorList>
    </citation>
    <scope>NUCLEOTIDE SEQUENCE</scope>
</reference>
<dbReference type="Proteomes" id="UP000596742">
    <property type="component" value="Unassembled WGS sequence"/>
</dbReference>
<feature type="region of interest" description="Disordered" evidence="1">
    <location>
        <begin position="28"/>
        <end position="68"/>
    </location>
</feature>
<evidence type="ECO:0000313" key="3">
    <source>
        <dbReference type="EMBL" id="VDH89585.1"/>
    </source>
</evidence>
<evidence type="ECO:0000313" key="4">
    <source>
        <dbReference type="Proteomes" id="UP000596742"/>
    </source>
</evidence>
<keyword evidence="2" id="KW-0732">Signal</keyword>
<evidence type="ECO:0000256" key="2">
    <source>
        <dbReference type="SAM" id="SignalP"/>
    </source>
</evidence>